<feature type="domain" description="Ketosynthase family 3 (KS3)" evidence="9">
    <location>
        <begin position="11"/>
        <end position="437"/>
    </location>
</feature>
<feature type="domain" description="PKS/mFAS DH" evidence="10">
    <location>
        <begin position="2487"/>
        <end position="2778"/>
    </location>
</feature>
<evidence type="ECO:0000256" key="5">
    <source>
        <dbReference type="ARBA" id="ARBA00023315"/>
    </source>
</evidence>
<dbReference type="Pfam" id="PF08240">
    <property type="entry name" value="ADH_N"/>
    <property type="match status" value="1"/>
</dbReference>
<dbReference type="Gene3D" id="3.40.366.10">
    <property type="entry name" value="Malonyl-Coenzyme A Acyl Carrier Protein, domain 2"/>
    <property type="match status" value="2"/>
</dbReference>
<dbReference type="FunFam" id="3.40.47.10:FF:000019">
    <property type="entry name" value="Polyketide synthase type I"/>
    <property type="match status" value="2"/>
</dbReference>
<dbReference type="GO" id="GO:0071770">
    <property type="term" value="P:DIM/DIP cell wall layer assembly"/>
    <property type="evidence" value="ECO:0007669"/>
    <property type="project" value="TreeGrafter"/>
</dbReference>
<dbReference type="STRING" id="404941.GCA_002013645_02010"/>
<proteinExistence type="predicted"/>
<evidence type="ECO:0000256" key="7">
    <source>
        <dbReference type="SAM" id="MobiDB-lite"/>
    </source>
</evidence>
<dbReference type="FunFam" id="3.40.50.720:FF:000209">
    <property type="entry name" value="Polyketide synthase Pks12"/>
    <property type="match status" value="1"/>
</dbReference>
<dbReference type="SUPFAM" id="SSF47336">
    <property type="entry name" value="ACP-like"/>
    <property type="match status" value="2"/>
</dbReference>
<dbReference type="InterPro" id="IPR013154">
    <property type="entry name" value="ADH-like_N"/>
</dbReference>
<dbReference type="SMART" id="SM00829">
    <property type="entry name" value="PKS_ER"/>
    <property type="match status" value="1"/>
</dbReference>
<feature type="region of interest" description="C-terminal hotdog fold" evidence="6">
    <location>
        <begin position="2627"/>
        <end position="2778"/>
    </location>
</feature>
<dbReference type="SMART" id="SM00823">
    <property type="entry name" value="PKS_PP"/>
    <property type="match status" value="2"/>
</dbReference>
<keyword evidence="4" id="KW-0511">Multifunctional enzyme</keyword>
<dbReference type="SMART" id="SM01294">
    <property type="entry name" value="PKS_PP_betabranch"/>
    <property type="match status" value="1"/>
</dbReference>
<dbReference type="InterPro" id="IPR016036">
    <property type="entry name" value="Malonyl_transacylase_ACP-bd"/>
</dbReference>
<dbReference type="InterPro" id="IPR006162">
    <property type="entry name" value="Ppantetheine_attach_site"/>
</dbReference>
<dbReference type="InterPro" id="IPR011032">
    <property type="entry name" value="GroES-like_sf"/>
</dbReference>
<dbReference type="InterPro" id="IPR049552">
    <property type="entry name" value="PKS_DH_N"/>
</dbReference>
<dbReference type="Pfam" id="PF13602">
    <property type="entry name" value="ADH_zinc_N_2"/>
    <property type="match status" value="1"/>
</dbReference>
<dbReference type="GO" id="GO:0004315">
    <property type="term" value="F:3-oxoacyl-[acyl-carrier-protein] synthase activity"/>
    <property type="evidence" value="ECO:0007669"/>
    <property type="project" value="InterPro"/>
</dbReference>
<dbReference type="Pfam" id="PF08659">
    <property type="entry name" value="KR"/>
    <property type="match status" value="2"/>
</dbReference>
<dbReference type="CDD" id="cd08955">
    <property type="entry name" value="KR_2_FAS_SDR_x"/>
    <property type="match status" value="1"/>
</dbReference>
<dbReference type="SUPFAM" id="SSF50129">
    <property type="entry name" value="GroES-like"/>
    <property type="match status" value="1"/>
</dbReference>
<dbReference type="EC" id="2.3.1.94" evidence="11"/>
<dbReference type="EMBL" id="PECL01000010">
    <property type="protein sequence ID" value="TEA02599.1"/>
    <property type="molecule type" value="Genomic_DNA"/>
</dbReference>
<dbReference type="Pfam" id="PF00698">
    <property type="entry name" value="Acyl_transf_1"/>
    <property type="match status" value="2"/>
</dbReference>
<dbReference type="InterPro" id="IPR014043">
    <property type="entry name" value="Acyl_transferase_dom"/>
</dbReference>
<name>A0A4R8SRY4_9MYCO</name>
<feature type="domain" description="Carrier" evidence="8">
    <location>
        <begin position="3599"/>
        <end position="3677"/>
    </location>
</feature>
<feature type="region of interest" description="Disordered" evidence="7">
    <location>
        <begin position="904"/>
        <end position="923"/>
    </location>
</feature>
<comment type="caution">
    <text evidence="11">The sequence shown here is derived from an EMBL/GenBank/DDBJ whole genome shotgun (WGS) entry which is preliminary data.</text>
</comment>
<feature type="active site" description="Proton donor; for dehydratase activity" evidence="6">
    <location>
        <position position="2689"/>
    </location>
</feature>
<evidence type="ECO:0000259" key="10">
    <source>
        <dbReference type="PROSITE" id="PS52019"/>
    </source>
</evidence>
<dbReference type="Pfam" id="PF14765">
    <property type="entry name" value="PS-DH"/>
    <property type="match status" value="1"/>
</dbReference>
<dbReference type="PANTHER" id="PTHR43775">
    <property type="entry name" value="FATTY ACID SYNTHASE"/>
    <property type="match status" value="1"/>
</dbReference>
<dbReference type="GO" id="GO:0004312">
    <property type="term" value="F:fatty acid synthase activity"/>
    <property type="evidence" value="ECO:0007669"/>
    <property type="project" value="TreeGrafter"/>
</dbReference>
<dbReference type="SUPFAM" id="SSF52151">
    <property type="entry name" value="FabD/lysophospholipase-like"/>
    <property type="match status" value="2"/>
</dbReference>
<dbReference type="Gene3D" id="3.90.180.10">
    <property type="entry name" value="Medium-chain alcohol dehydrogenases, catalytic domain"/>
    <property type="match status" value="1"/>
</dbReference>
<dbReference type="Pfam" id="PF00550">
    <property type="entry name" value="PP-binding"/>
    <property type="match status" value="2"/>
</dbReference>
<dbReference type="SUPFAM" id="SSF55048">
    <property type="entry name" value="Probable ACP-binding domain of malonyl-CoA ACP transacylase"/>
    <property type="match status" value="2"/>
</dbReference>
<dbReference type="InterPro" id="IPR016039">
    <property type="entry name" value="Thiolase-like"/>
</dbReference>
<dbReference type="Gene3D" id="3.30.70.3290">
    <property type="match status" value="2"/>
</dbReference>
<dbReference type="InterPro" id="IPR014031">
    <property type="entry name" value="Ketoacyl_synth_C"/>
</dbReference>
<feature type="region of interest" description="N-terminal hotdog fold" evidence="6">
    <location>
        <begin position="2487"/>
        <end position="2608"/>
    </location>
</feature>
<dbReference type="GO" id="GO:0005886">
    <property type="term" value="C:plasma membrane"/>
    <property type="evidence" value="ECO:0007669"/>
    <property type="project" value="TreeGrafter"/>
</dbReference>
<keyword evidence="5 11" id="KW-0012">Acyltransferase</keyword>
<dbReference type="PROSITE" id="PS52019">
    <property type="entry name" value="PKS_MFAS_DH"/>
    <property type="match status" value="1"/>
</dbReference>
<feature type="domain" description="Carrier" evidence="8">
    <location>
        <begin position="1487"/>
        <end position="1561"/>
    </location>
</feature>
<dbReference type="PROSITE" id="PS50075">
    <property type="entry name" value="CARRIER"/>
    <property type="match status" value="2"/>
</dbReference>
<feature type="region of interest" description="Disordered" evidence="7">
    <location>
        <begin position="2010"/>
        <end position="2032"/>
    </location>
</feature>
<keyword evidence="1" id="KW-0596">Phosphopantetheine</keyword>
<dbReference type="InterPro" id="IPR049551">
    <property type="entry name" value="PKS_DH_C"/>
</dbReference>
<dbReference type="Gene3D" id="3.10.129.110">
    <property type="entry name" value="Polyketide synthase dehydratase"/>
    <property type="match status" value="1"/>
</dbReference>
<feature type="domain" description="Ketosynthase family 3 (KS3)" evidence="9">
    <location>
        <begin position="1581"/>
        <end position="2006"/>
    </location>
</feature>
<dbReference type="PROSITE" id="PS00012">
    <property type="entry name" value="PHOSPHOPANTETHEINE"/>
    <property type="match status" value="1"/>
</dbReference>
<sequence>MESADHPIKTAPRFAIIGYAARFPGAANADEFWDVLREGRDAISEVPADRWDADEFFDPEPGAPGKVVTRRAGFVDDVTGFDAPFFGMSTREVRLMDPQHRLLLEMAWRAVEHSGIAPTDLAETNAGVFVGLATHDYLGMASDELTFPEIEAYMAIGTSNAAAAGRISYRLGLQGPSVAVDTACSSSLVAIHQACQALQLGECDLALAGGANVLLTPATMITFSHAHMLAPDGKCKTFDAAADGYVRGEGSGVIVIKRLEDAIRDGDRIRAVIRGSAINQDGASGGLTVPNGVAQQRVIADALKRAGVAPRDVGYLEAHGTGTSLGDPIEAQAAGAAYGIGREANDPLLIGSAKTNIGHLEAAAGIAGVIKVVLSLENELLPQHRNFENPSPHIPWDRLPVEVVKEATAWERNERPRIAGVSSFGFAGTNAHVILEEAPQQAAAPVEIETAGEPQSDVAGAAALRFSILPLSARTPAALVQIADQYRSWLNAHPEATLADVCLTAGVARAHLEHRAALVVNSREAAVELLGAVAEDRPATGLGRGESYDAPKTAWLFTGQGSQYPGMARELFDTEPVFAETLKQCAAVVADVLEKPLLDVIFDVDGPEAGETLRQTSYAQPALFAVEMGLARLWQSWGFEPDVVLGHSVGQYSAACVAGVFSLEDGTRLMAERGRLFGSLPAGGRMAAVFAAAERVESLTDEFPSLSVAAYNGANTVLSGPAQDLEKAVAGLVAEGVRCDFLETSHAFHSALLDPILDEFESYAGQFNYKTPQRILIDNRTGAALGRSTKLDGAYWRRHARQPVEFAKSVRTLADLNCKVLLEIGPQPVLTAAALRAWPDPATAPRAIASLRRNTADHRQITEAAADAYVLGHVPNFGAFRHGHARKIDLPTYPFEHRQYWFNDKRDADGRDTTNQQQRAAGPRTEAVRLLEDGKIEELASLLGGAGGDQQTLAVLTKLAAQHNQQRTTQTIADDRYQFRWDKSPTPLSGAESGAGITWILVGEVSGAAAPLVEALTARGHQHRILGLPASDADEQQLADALRAAAADASAQEQALRIVHVAALDAGSPSARSLLRIQHQVLAGTRRLFRAAAAAELRSPIWLLTRGAQRITDADTVAPEQSALWGFGRAAALELPQVWGGLADLADASADEWSQFIARASASTDAAMREDQIALRDHAVYVPRLVRREELPSGKPLEVRDNATYLVTGGLGSIGLEIAGYLAAHGAKNLVLTSRREPSESARQRIDALGAQHGCEIRVVTADVADAHDVARLLAGVQAELPPLAGIVHAAGEISTTPLSDLDGPSQQAETDRVFAGKVWGAWHLSEAAADLKLDFFISTSSIASVWGGFGQTAYSAANAFLDGLAWRLREQGIAGTSVNFGPWSAGMADAESRARLEQRGIKTLSPADALAGLADVVSASSPQGVIARIDWARFLPLYQQAGRRAFLAELEREVPLHLAASPAVTQSGKTQLVERLASAPIQQRKKLLTDYLRDAVAEVTRVDVSEIREDAGFFDLGMDSLMAVELRRRMEQGVGKEIPVTLVMDHPRISDVADYLLGEVLGLNEQVKSAPRQAAVTRTDEPIAIVAVSCRFPGAPDPEAFWDLLSGGVDAIREVPEDRYDIDEFYDPDPEVAGKTYTRFGGFLDGIDGFDPEFFGISPREAVWIEPQQRLMLETVWEGLERAGYSPAALRGSRTGIFAGVGANEYAHLLSSESLDKIEPYFITGNALNAISGRVAFALGFEGPAVAVDTACSSALVAVHQAVQALHSGDCDLAVAGGVNVLLSPVTVIAASRARMLSPVGRCKTFDASADGYVRSEGCGILVLKRLSDAQRDEDRILAVIPGSAVNQDGASSGLTVPNGGAQQRLIGAVLDRAGLVGGDVDYLEAHGTGTPLGDPIEVQAAAAAYGGSRDADRPLLMGSVKSNIGHTESASGAAGLIKVVLSLQNGVLPQSLHFDKPSPHIPWDSLSVRVVDKAIPWEADGRPRRAGVSSFGFTGTNAHVLIEEAPQRPTDVDEDAADAPDTAPAPQGDQVSVLPLSARSPEALVAVAQRYESWLTAHPDVDIEDVCLTAGRGRSHFEHRAALVVDSVGAAREGLAELVQNRLRPGVVRGEHTNHPTTAWLFTGQGSQYPGMARELFDAEPVFAETVTRCAEAVKDITARPLLEVMFATDRETGGEAGKVLRHTSFAQPAIFAVEMGLARLWQSWGIEPDVVLGHSVGQYAAACVAGVFSIEDGARLIAERGRLFGSLPAGGRMVAVFSDAKHVEQIAGEFPRVSIGAYNGPNTVLSGPGEDVEQAVARFEGEGIRCTWLETSHAFHSELLDPVLDEFESYAAQVQFGTPTLPLVCNRTGAVLTAQTPIDAQYWRRHSRQPVQFAESVRTVAALGCSVLMEIGPQPVLTGAAVQVWPEHLAAPRAIVSLRKGIGDRRQIAEALAAAYVGGHRPNFAALERHPRNTLELPTYPFQRRRFWPKSSGAAIEGGGGLTAGILGRGEDLASGDSVYISRLSVRSQPWLSDHVIYGTVVVPGATYAAMALAAVGTPARAKDVFFYEPIILPEKSSREVQLTLHPLEDGSGSKFQVHSRPYGERDVDWSLNAEGTVVTGIGEDTDEPTPGTEEPVDAAIERMERMRPMELFEIFADLELAWGPTWSGSLKSLWLGQGEAIGDVLVGEELAEQLGTEPMHPVLMDLCTGVAFPAFPALLAAEQGINDLFLPLRYGQVTLKEKMPRRFYCRARWHESPLDSETQVFDLDYLDRDGRHLGGIREFTVKRAPREALLRGLGGDATRLLYTLGWHEVPVPPAEDAAAETSGTWLIAGFDELAARVPGCIPCDRTTDPELLGQVLEQAKERGVPFSGVVWRATGPGAKEGAGFSDTEIARLETEIANLLSAVHTVQNGSQNGVKLPHGLWIVTERAVATESGEPVDPVQASLWGFGRTTINEEPALRAKLVDCDGSREAVQALANLLVTPVDEPEIAVRQGKLLASRLLPWSRSGNLTVPRGSDYALLPTERGAIDNLRIIEKDVPAPDEGYVQVRVEAAGLNFRDVLNVLGLYPGDPGPIGGDFAGVVTQLGEGVTEVEVGQRVYGSMQGAFASRFNAPAQFLAPIPDGVSAVEAATIPAAALTVRLAFDWAQLKPGDRVLIHAASGGVGLAAIQMAQQQGAEVYATASTFKRATVRKLGVKYVYDSRTTDFADQILADTDGAGVDVVLNSLTSEGFVEATVRATAKNGRFAEIAKRDIWTPEQMAEVRPDIAYEIVALDTVMFQEPERIRALLTEVSDGLAKGEWTPLPAEIYPLTEARTAFRRMQQARHIGKIVCQMPNPLAPRSDRTYLITGGLGAIGLHTAGYLAQLGAGDIVLTSRRAPDTDAQRLIEEITERSKTRIHVFTADVGEESEVAKLLERIRAELPPLAGVAHLAGVLDDALLGQQSVERFRTTLAPKAFGAGYLDKLTKDDELDFFIVSSSVSSLFGSPGQSNYATANALLDGLIAQRRAQGLPATGVNFGPWGQGGMASSAAATANISAQGLIPLDPSAALAALAEVIANGTGQATVIKANWQRAAKVLGSSRPPILDLVLPSAIGEVTGDSELLKQLMEIPVPQRAGFVTEFLQREVQNFLRLAQPPAATSRFLDLGTDSLMAIELRNRLHSQFGGKFTINATAVFDYPTIGGLAEYLVAQLPDAESESEESLPAAESAEAPPAADSDATPTPSDAVSEPKA</sequence>
<evidence type="ECO:0000256" key="3">
    <source>
        <dbReference type="ARBA" id="ARBA00022679"/>
    </source>
</evidence>
<reference evidence="11 12" key="1">
    <citation type="journal article" date="2019" name="Sci. Rep.">
        <title>Extended insight into the Mycobacterium chelonae-abscessus complex through whole genome sequencing of Mycobacterium salmoniphilum outbreak and Mycobacterium salmoniphilum-like strains.</title>
        <authorList>
            <person name="Behra P.R.K."/>
            <person name="Das S."/>
            <person name="Pettersson B.M.F."/>
            <person name="Shirreff L."/>
            <person name="DuCote T."/>
            <person name="Jacobsson K.G."/>
            <person name="Ennis D.G."/>
            <person name="Kirsebom L.A."/>
        </authorList>
    </citation>
    <scope>NUCLEOTIDE SEQUENCE [LARGE SCALE GENOMIC DNA]</scope>
    <source>
        <strain evidence="11 12">CCUG 60884</strain>
    </source>
</reference>
<protein>
    <submittedName>
        <fullName evidence="11">Erythronolide synthase, modules 1 and 2</fullName>
        <ecNumber evidence="11">2.3.1.94</ecNumber>
    </submittedName>
</protein>
<dbReference type="Pfam" id="PF22621">
    <property type="entry name" value="CurL-like_PKS_C"/>
    <property type="match status" value="2"/>
</dbReference>
<dbReference type="PANTHER" id="PTHR43775:SF51">
    <property type="entry name" value="INACTIVE PHENOLPHTHIOCEROL SYNTHESIS POLYKETIDE SYNTHASE TYPE I PKS1-RELATED"/>
    <property type="match status" value="1"/>
</dbReference>
<dbReference type="PROSITE" id="PS52004">
    <property type="entry name" value="KS3_2"/>
    <property type="match status" value="2"/>
</dbReference>
<dbReference type="Gene3D" id="1.10.1200.10">
    <property type="entry name" value="ACP-like"/>
    <property type="match status" value="2"/>
</dbReference>
<keyword evidence="3 11" id="KW-0808">Transferase</keyword>
<dbReference type="InterPro" id="IPR014030">
    <property type="entry name" value="Ketoacyl_synth_N"/>
</dbReference>
<dbReference type="Gene3D" id="3.40.50.720">
    <property type="entry name" value="NAD(P)-binding Rossmann-like Domain"/>
    <property type="match status" value="3"/>
</dbReference>
<dbReference type="Gene3D" id="3.40.50.11460">
    <property type="match status" value="1"/>
</dbReference>
<dbReference type="RefSeq" id="WP_134086366.1">
    <property type="nucleotide sequence ID" value="NZ_PECL01000010.1"/>
</dbReference>
<dbReference type="Pfam" id="PF02801">
    <property type="entry name" value="Ketoacyl-synt_C"/>
    <property type="match status" value="2"/>
</dbReference>
<dbReference type="InterPro" id="IPR049900">
    <property type="entry name" value="PKS_mFAS_DH"/>
</dbReference>
<dbReference type="InterPro" id="IPR013968">
    <property type="entry name" value="PKS_KR"/>
</dbReference>
<evidence type="ECO:0000313" key="12">
    <source>
        <dbReference type="Proteomes" id="UP000294604"/>
    </source>
</evidence>
<dbReference type="PROSITE" id="PS00606">
    <property type="entry name" value="KS3_1"/>
    <property type="match status" value="2"/>
</dbReference>
<dbReference type="CDD" id="cd05195">
    <property type="entry name" value="enoyl_red"/>
    <property type="match status" value="1"/>
</dbReference>
<dbReference type="InterPro" id="IPR020806">
    <property type="entry name" value="PKS_PP-bd"/>
</dbReference>
<dbReference type="GO" id="GO:0016491">
    <property type="term" value="F:oxidoreductase activity"/>
    <property type="evidence" value="ECO:0007669"/>
    <property type="project" value="InterPro"/>
</dbReference>
<evidence type="ECO:0000256" key="4">
    <source>
        <dbReference type="ARBA" id="ARBA00023268"/>
    </source>
</evidence>
<organism evidence="11 12">
    <name type="scientific">Mycobacteroides salmoniphilum</name>
    <dbReference type="NCBI Taxonomy" id="404941"/>
    <lineage>
        <taxon>Bacteria</taxon>
        <taxon>Bacillati</taxon>
        <taxon>Actinomycetota</taxon>
        <taxon>Actinomycetes</taxon>
        <taxon>Mycobacteriales</taxon>
        <taxon>Mycobacteriaceae</taxon>
        <taxon>Mycobacteroides</taxon>
    </lineage>
</organism>
<dbReference type="InterPro" id="IPR057326">
    <property type="entry name" value="KR_dom"/>
</dbReference>
<dbReference type="InterPro" id="IPR020807">
    <property type="entry name" value="PKS_DH"/>
</dbReference>
<dbReference type="InterPro" id="IPR009081">
    <property type="entry name" value="PP-bd_ACP"/>
</dbReference>
<dbReference type="SUPFAM" id="SSF51735">
    <property type="entry name" value="NAD(P)-binding Rossmann-fold domains"/>
    <property type="match status" value="5"/>
</dbReference>
<dbReference type="InterPro" id="IPR020843">
    <property type="entry name" value="ER"/>
</dbReference>
<dbReference type="Pfam" id="PF21089">
    <property type="entry name" value="PKS_DH_N"/>
    <property type="match status" value="1"/>
</dbReference>
<dbReference type="InterPro" id="IPR001227">
    <property type="entry name" value="Ac_transferase_dom_sf"/>
</dbReference>
<dbReference type="Pfam" id="PF00109">
    <property type="entry name" value="ketoacyl-synt"/>
    <property type="match status" value="2"/>
</dbReference>
<dbReference type="SMART" id="SM00825">
    <property type="entry name" value="PKS_KS"/>
    <property type="match status" value="2"/>
</dbReference>
<dbReference type="SUPFAM" id="SSF53901">
    <property type="entry name" value="Thiolase-like"/>
    <property type="match status" value="2"/>
</dbReference>
<dbReference type="GO" id="GO:0006633">
    <property type="term" value="P:fatty acid biosynthetic process"/>
    <property type="evidence" value="ECO:0007669"/>
    <property type="project" value="InterPro"/>
</dbReference>
<dbReference type="Gene3D" id="3.40.47.10">
    <property type="match status" value="2"/>
</dbReference>
<dbReference type="GO" id="GO:0047879">
    <property type="term" value="F:erythronolide synthase activity"/>
    <property type="evidence" value="ECO:0007669"/>
    <property type="project" value="UniProtKB-EC"/>
</dbReference>
<dbReference type="SMART" id="SM00827">
    <property type="entry name" value="PKS_AT"/>
    <property type="match status" value="2"/>
</dbReference>
<dbReference type="InterPro" id="IPR042104">
    <property type="entry name" value="PKS_dehydratase_sf"/>
</dbReference>
<dbReference type="Proteomes" id="UP000294604">
    <property type="component" value="Unassembled WGS sequence"/>
</dbReference>
<dbReference type="InterPro" id="IPR036736">
    <property type="entry name" value="ACP-like_sf"/>
</dbReference>
<gene>
    <name evidence="11" type="primary">eryA_3</name>
    <name evidence="11" type="ORF">CCUG60884_03736</name>
</gene>
<evidence type="ECO:0000259" key="8">
    <source>
        <dbReference type="PROSITE" id="PS50075"/>
    </source>
</evidence>
<accession>A0A4R8SRY4</accession>
<feature type="active site" description="Proton acceptor; for dehydratase activity" evidence="6">
    <location>
        <position position="2518"/>
    </location>
</feature>
<dbReference type="InterPro" id="IPR018201">
    <property type="entry name" value="Ketoacyl_synth_AS"/>
</dbReference>
<evidence type="ECO:0000256" key="1">
    <source>
        <dbReference type="ARBA" id="ARBA00022450"/>
    </source>
</evidence>
<dbReference type="InterPro" id="IPR020841">
    <property type="entry name" value="PKS_Beta-ketoAc_synthase_dom"/>
</dbReference>
<evidence type="ECO:0000259" key="9">
    <source>
        <dbReference type="PROSITE" id="PS52004"/>
    </source>
</evidence>
<dbReference type="InterPro" id="IPR016035">
    <property type="entry name" value="Acyl_Trfase/lysoPLipase"/>
</dbReference>
<evidence type="ECO:0000256" key="6">
    <source>
        <dbReference type="PROSITE-ProRule" id="PRU01363"/>
    </source>
</evidence>
<feature type="region of interest" description="Disordered" evidence="7">
    <location>
        <begin position="3678"/>
        <end position="3717"/>
    </location>
</feature>
<dbReference type="SMART" id="SM00826">
    <property type="entry name" value="PKS_DH"/>
    <property type="match status" value="1"/>
</dbReference>
<dbReference type="InterPro" id="IPR050091">
    <property type="entry name" value="PKS_NRPS_Biosynth_Enz"/>
</dbReference>
<dbReference type="GO" id="GO:0005737">
    <property type="term" value="C:cytoplasm"/>
    <property type="evidence" value="ECO:0007669"/>
    <property type="project" value="TreeGrafter"/>
</dbReference>
<evidence type="ECO:0000313" key="11">
    <source>
        <dbReference type="EMBL" id="TEA02599.1"/>
    </source>
</evidence>
<keyword evidence="2" id="KW-0597">Phosphoprotein</keyword>
<dbReference type="CDD" id="cd08952">
    <property type="entry name" value="KR_1_SDR_x"/>
    <property type="match status" value="1"/>
</dbReference>
<dbReference type="GO" id="GO:0031177">
    <property type="term" value="F:phosphopantetheine binding"/>
    <property type="evidence" value="ECO:0007669"/>
    <property type="project" value="InterPro"/>
</dbReference>
<feature type="compositionally biased region" description="Low complexity" evidence="7">
    <location>
        <begin position="3687"/>
        <end position="3711"/>
    </location>
</feature>
<dbReference type="SMART" id="SM00822">
    <property type="entry name" value="PKS_KR"/>
    <property type="match status" value="2"/>
</dbReference>
<dbReference type="CDD" id="cd00833">
    <property type="entry name" value="PKS"/>
    <property type="match status" value="2"/>
</dbReference>
<evidence type="ECO:0000256" key="2">
    <source>
        <dbReference type="ARBA" id="ARBA00022553"/>
    </source>
</evidence>
<dbReference type="InterPro" id="IPR036291">
    <property type="entry name" value="NAD(P)-bd_dom_sf"/>
</dbReference>